<comment type="catalytic activity">
    <reaction evidence="7">
        <text>dTDP-beta-L-rhamnose + L-arginyl-[protein] = N(omega)-(alpha-L-rhamnosyl)-L-arginyl-[protein] + dTDP + H(+)</text>
        <dbReference type="Rhea" id="RHEA:66692"/>
        <dbReference type="Rhea" id="RHEA-COMP:10532"/>
        <dbReference type="Rhea" id="RHEA-COMP:17096"/>
        <dbReference type="ChEBI" id="CHEBI:15378"/>
        <dbReference type="ChEBI" id="CHEBI:29965"/>
        <dbReference type="ChEBI" id="CHEBI:57510"/>
        <dbReference type="ChEBI" id="CHEBI:58369"/>
        <dbReference type="ChEBI" id="CHEBI:167445"/>
    </reaction>
    <physiologicalReaction direction="left-to-right" evidence="7">
        <dbReference type="Rhea" id="RHEA:66693"/>
    </physiologicalReaction>
</comment>
<dbReference type="NCBIfam" id="TIGR03837">
    <property type="entry name" value="efp_Arg_rhamno"/>
    <property type="match status" value="1"/>
</dbReference>
<dbReference type="PIRSF" id="PIRSF015557">
    <property type="entry name" value="UCP015557"/>
    <property type="match status" value="1"/>
</dbReference>
<dbReference type="AlphaFoldDB" id="A0A1W6Z2P8"/>
<gene>
    <name evidence="8" type="ORF">CAL13_15105</name>
</gene>
<keyword evidence="2" id="KW-0808">Transferase</keyword>
<comment type="function">
    <text evidence="3">Protein-arginine rhamnosyltransferase that catalyzes the transfer of a single rhamnose to elongation factor P (EF-P) on 'Lys-32', a modification required for EF-P-dependent rescue of polyproline stalled ribosomes.</text>
</comment>
<reference evidence="8 9" key="1">
    <citation type="submission" date="2017-05" db="EMBL/GenBank/DDBJ databases">
        <title>Complete and WGS of Bordetella genogroups.</title>
        <authorList>
            <person name="Spilker T."/>
            <person name="LiPuma J."/>
        </authorList>
    </citation>
    <scope>NUCLEOTIDE SEQUENCE [LARGE SCALE GENOMIC DNA]</scope>
    <source>
        <strain evidence="8 9">AU17164</strain>
    </source>
</reference>
<name>A0A1W6Z2P8_9BORD</name>
<comment type="similarity">
    <text evidence="4">Belongs to the glycosyltransferase 104 family.</text>
</comment>
<keyword evidence="9" id="KW-1185">Reference proteome</keyword>
<evidence type="ECO:0000313" key="9">
    <source>
        <dbReference type="Proteomes" id="UP000194139"/>
    </source>
</evidence>
<dbReference type="EMBL" id="CP021109">
    <property type="protein sequence ID" value="ARP87389.1"/>
    <property type="molecule type" value="Genomic_DNA"/>
</dbReference>
<sequence length="400" mass="44768">MHADIFCKRVDNYGDIGVCWRLARRLRQAAGWRIRLWIDDLGAFARMAPDCDPARAMQEIGGVQIIHWTPEPARLMPGDVVIEAFACDPPEDFRAAMRARRPVWINLEYLSAEPWVESCHKLPSPQPDGLMKYFFFPGFTPATGGLLREPDIAARRDGFQRDSETRRAFLAACGVPEIVLDRWQAPSIKDTDGDGRACRGRARLATLFCYPTAPLDALLAALRTDVTPTVLLVPEGVAPGLASRRAGLAGHGGMACENRDGAFSHVEIIRIPFLSQDDYDRLLWCADINFVRGEDSLVRGSWAARPLVWQIYPQSEDVHLDKLDAWLDRYLAPREAQDLIRLWNTAAAPAAMAQAWRQATAPGPFQAWTGRARCWDAELAAMPELADELAEFCAEIRRKC</sequence>
<accession>A0A1W6Z2P8</accession>
<evidence type="ECO:0000256" key="2">
    <source>
        <dbReference type="ARBA" id="ARBA00022679"/>
    </source>
</evidence>
<dbReference type="InterPro" id="IPR016633">
    <property type="entry name" value="EarP"/>
</dbReference>
<dbReference type="RefSeq" id="WP_086072832.1">
    <property type="nucleotide sequence ID" value="NZ_CP021109.1"/>
</dbReference>
<dbReference type="Proteomes" id="UP000194139">
    <property type="component" value="Chromosome"/>
</dbReference>
<keyword evidence="1" id="KW-0328">Glycosyltransferase</keyword>
<evidence type="ECO:0000256" key="6">
    <source>
        <dbReference type="ARBA" id="ARBA00030025"/>
    </source>
</evidence>
<evidence type="ECO:0000256" key="5">
    <source>
        <dbReference type="ARBA" id="ARBA00024416"/>
    </source>
</evidence>
<organism evidence="8 9">
    <name type="scientific">Bordetella genomosp. 9</name>
    <dbReference type="NCBI Taxonomy" id="1416803"/>
    <lineage>
        <taxon>Bacteria</taxon>
        <taxon>Pseudomonadati</taxon>
        <taxon>Pseudomonadota</taxon>
        <taxon>Betaproteobacteria</taxon>
        <taxon>Burkholderiales</taxon>
        <taxon>Alcaligenaceae</taxon>
        <taxon>Bordetella</taxon>
    </lineage>
</organism>
<dbReference type="Pfam" id="PF10093">
    <property type="entry name" value="EarP"/>
    <property type="match status" value="1"/>
</dbReference>
<evidence type="ECO:0000256" key="4">
    <source>
        <dbReference type="ARBA" id="ARBA00024346"/>
    </source>
</evidence>
<protein>
    <recommendedName>
        <fullName evidence="5">Protein-arginine rhamnosyltransferase</fullName>
    </recommendedName>
    <alternativeName>
        <fullName evidence="6">EF-P arginine rhamnosyltransferase</fullName>
    </alternativeName>
</protein>
<evidence type="ECO:0000313" key="8">
    <source>
        <dbReference type="EMBL" id="ARP87389.1"/>
    </source>
</evidence>
<proteinExistence type="inferred from homology"/>
<dbReference type="GO" id="GO:0106361">
    <property type="term" value="F:protein-arginine rhamnosyltransferase activity"/>
    <property type="evidence" value="ECO:0007669"/>
    <property type="project" value="InterPro"/>
</dbReference>
<evidence type="ECO:0000256" key="7">
    <source>
        <dbReference type="ARBA" id="ARBA00048472"/>
    </source>
</evidence>
<evidence type="ECO:0000256" key="3">
    <source>
        <dbReference type="ARBA" id="ARBA00024303"/>
    </source>
</evidence>
<evidence type="ECO:0000256" key="1">
    <source>
        <dbReference type="ARBA" id="ARBA00022676"/>
    </source>
</evidence>